<dbReference type="Proteomes" id="UP000215559">
    <property type="component" value="Unassembled WGS sequence"/>
</dbReference>
<name>A0A235BTG2_UNCW3</name>
<evidence type="ECO:0000313" key="8">
    <source>
        <dbReference type="EMBL" id="OYD15524.1"/>
    </source>
</evidence>
<evidence type="ECO:0000256" key="1">
    <source>
        <dbReference type="ARBA" id="ARBA00004917"/>
    </source>
</evidence>
<protein>
    <recommendedName>
        <fullName evidence="3 7">6,7-dimethyl-8-ribityllumazine synthase</fullName>
        <shortName evidence="7">DMRL synthase</shortName>
        <shortName evidence="7">LS</shortName>
        <shortName evidence="7">Lumazine synthase</shortName>
        <ecNumber evidence="3 7">2.5.1.78</ecNumber>
    </recommendedName>
</protein>
<evidence type="ECO:0000256" key="5">
    <source>
        <dbReference type="ARBA" id="ARBA00022679"/>
    </source>
</evidence>
<dbReference type="GO" id="GO:0009349">
    <property type="term" value="C:riboflavin synthase complex"/>
    <property type="evidence" value="ECO:0007669"/>
    <property type="project" value="UniProtKB-UniRule"/>
</dbReference>
<dbReference type="EC" id="2.5.1.78" evidence="3 7"/>
<evidence type="ECO:0000313" key="9">
    <source>
        <dbReference type="Proteomes" id="UP000215559"/>
    </source>
</evidence>
<comment type="function">
    <text evidence="7">Catalyzes the formation of 6,7-dimethyl-8-ribityllumazine by condensation of 5-amino-6-(D-ribitylamino)uracil with 3,4-dihydroxy-2-butanone 4-phosphate. This is the penultimate step in the biosynthesis of riboflavin.</text>
</comment>
<comment type="catalytic activity">
    <reaction evidence="6 7">
        <text>(2S)-2-hydroxy-3-oxobutyl phosphate + 5-amino-6-(D-ribitylamino)uracil = 6,7-dimethyl-8-(1-D-ribityl)lumazine + phosphate + 2 H2O + H(+)</text>
        <dbReference type="Rhea" id="RHEA:26152"/>
        <dbReference type="ChEBI" id="CHEBI:15377"/>
        <dbReference type="ChEBI" id="CHEBI:15378"/>
        <dbReference type="ChEBI" id="CHEBI:15934"/>
        <dbReference type="ChEBI" id="CHEBI:43474"/>
        <dbReference type="ChEBI" id="CHEBI:58201"/>
        <dbReference type="ChEBI" id="CHEBI:58830"/>
        <dbReference type="EC" id="2.5.1.78"/>
    </reaction>
</comment>
<evidence type="ECO:0000256" key="4">
    <source>
        <dbReference type="ARBA" id="ARBA00022619"/>
    </source>
</evidence>
<feature type="binding site" evidence="7">
    <location>
        <position position="24"/>
    </location>
    <ligand>
        <name>5-amino-6-(D-ribitylamino)uracil</name>
        <dbReference type="ChEBI" id="CHEBI:15934"/>
    </ligand>
</feature>
<dbReference type="Gene3D" id="3.40.50.960">
    <property type="entry name" value="Lumazine/riboflavin synthase"/>
    <property type="match status" value="1"/>
</dbReference>
<comment type="similarity">
    <text evidence="2 7">Belongs to the DMRL synthase family.</text>
</comment>
<feature type="active site" description="Proton donor" evidence="7">
    <location>
        <position position="88"/>
    </location>
</feature>
<gene>
    <name evidence="7" type="primary">ribH</name>
    <name evidence="8" type="ORF">CH330_05485</name>
</gene>
<feature type="binding site" evidence="7">
    <location>
        <begin position="85"/>
        <end position="86"/>
    </location>
    <ligand>
        <name>(2S)-2-hydroxy-3-oxobutyl phosphate</name>
        <dbReference type="ChEBI" id="CHEBI:58830"/>
    </ligand>
</feature>
<comment type="caution">
    <text evidence="8">The sequence shown here is derived from an EMBL/GenBank/DDBJ whole genome shotgun (WGS) entry which is preliminary data.</text>
</comment>
<dbReference type="InterPro" id="IPR002180">
    <property type="entry name" value="LS/RS"/>
</dbReference>
<accession>A0A235BTG2</accession>
<reference evidence="8 9" key="1">
    <citation type="submission" date="2017-07" db="EMBL/GenBank/DDBJ databases">
        <title>Recovery of genomes from metagenomes via a dereplication, aggregation, and scoring strategy.</title>
        <authorList>
            <person name="Sieber C.M."/>
            <person name="Probst A.J."/>
            <person name="Sharrar A."/>
            <person name="Thomas B.C."/>
            <person name="Hess M."/>
            <person name="Tringe S.G."/>
            <person name="Banfield J.F."/>
        </authorList>
    </citation>
    <scope>NUCLEOTIDE SEQUENCE [LARGE SCALE GENOMIC DNA]</scope>
    <source>
        <strain evidence="8">JGI_Cruoil_03_51_56</strain>
    </source>
</reference>
<sequence length="154" mass="16504">MEKREFQGKLDATGKNFALVVSRFNKLVSGQLLSGALDCLLRHNAKGTDIFWVAGAFEIPPLCRHCAASKKYDGVVGLGAVIRGDTPHAEYINAEVAKGLARVYFETGVPTILGVITADTLEQALERAGAKAGNRGWTAALSAIEMANLERCIE</sequence>
<feature type="binding site" evidence="7">
    <location>
        <position position="113"/>
    </location>
    <ligand>
        <name>5-amino-6-(D-ribitylamino)uracil</name>
        <dbReference type="ChEBI" id="CHEBI:15934"/>
    </ligand>
</feature>
<dbReference type="Pfam" id="PF00885">
    <property type="entry name" value="DMRL_synthase"/>
    <property type="match status" value="1"/>
</dbReference>
<dbReference type="GO" id="GO:0005829">
    <property type="term" value="C:cytosol"/>
    <property type="evidence" value="ECO:0007669"/>
    <property type="project" value="TreeGrafter"/>
</dbReference>
<dbReference type="GO" id="GO:0000906">
    <property type="term" value="F:6,7-dimethyl-8-ribityllumazine synthase activity"/>
    <property type="evidence" value="ECO:0007669"/>
    <property type="project" value="UniProtKB-UniRule"/>
</dbReference>
<dbReference type="InterPro" id="IPR036467">
    <property type="entry name" value="LS/RS_sf"/>
</dbReference>
<organism evidence="8 9">
    <name type="scientific">candidate division WOR-3 bacterium JGI_Cruoil_03_51_56</name>
    <dbReference type="NCBI Taxonomy" id="1973747"/>
    <lineage>
        <taxon>Bacteria</taxon>
        <taxon>Bacteria division WOR-3</taxon>
    </lineage>
</organism>
<feature type="binding site" evidence="7">
    <location>
        <begin position="80"/>
        <end position="82"/>
    </location>
    <ligand>
        <name>5-amino-6-(D-ribitylamino)uracil</name>
        <dbReference type="ChEBI" id="CHEBI:15934"/>
    </ligand>
</feature>
<dbReference type="SUPFAM" id="SSF52121">
    <property type="entry name" value="Lumazine synthase"/>
    <property type="match status" value="1"/>
</dbReference>
<dbReference type="UniPathway" id="UPA00275">
    <property type="reaction ID" value="UER00404"/>
</dbReference>
<evidence type="ECO:0000256" key="6">
    <source>
        <dbReference type="ARBA" id="ARBA00048785"/>
    </source>
</evidence>
<comment type="pathway">
    <text evidence="1 7">Cofactor biosynthesis; riboflavin biosynthesis; riboflavin from 2-hydroxy-3-oxobutyl phosphate and 5-amino-6-(D-ribitylamino)uracil: step 1/2.</text>
</comment>
<feature type="binding site" evidence="7">
    <location>
        <position position="127"/>
    </location>
    <ligand>
        <name>(2S)-2-hydroxy-3-oxobutyl phosphate</name>
        <dbReference type="ChEBI" id="CHEBI:58830"/>
    </ligand>
</feature>
<keyword evidence="5 7" id="KW-0808">Transferase</keyword>
<feature type="binding site" evidence="7">
    <location>
        <begin position="56"/>
        <end position="58"/>
    </location>
    <ligand>
        <name>5-amino-6-(D-ribitylamino)uracil</name>
        <dbReference type="ChEBI" id="CHEBI:15934"/>
    </ligand>
</feature>
<proteinExistence type="inferred from homology"/>
<dbReference type="PANTHER" id="PTHR21058:SF0">
    <property type="entry name" value="6,7-DIMETHYL-8-RIBITYLLUMAZINE SYNTHASE"/>
    <property type="match status" value="1"/>
</dbReference>
<dbReference type="EMBL" id="NOZP01000095">
    <property type="protein sequence ID" value="OYD15524.1"/>
    <property type="molecule type" value="Genomic_DNA"/>
</dbReference>
<evidence type="ECO:0000256" key="7">
    <source>
        <dbReference type="HAMAP-Rule" id="MF_00178"/>
    </source>
</evidence>
<dbReference type="PANTHER" id="PTHR21058">
    <property type="entry name" value="6,7-DIMETHYL-8-RIBITYLLUMAZINE SYNTHASE DMRL SYNTHASE LUMAZINE SYNTHASE"/>
    <property type="match status" value="1"/>
</dbReference>
<evidence type="ECO:0000256" key="2">
    <source>
        <dbReference type="ARBA" id="ARBA00007424"/>
    </source>
</evidence>
<dbReference type="InterPro" id="IPR034964">
    <property type="entry name" value="LS"/>
</dbReference>
<keyword evidence="4 7" id="KW-0686">Riboflavin biosynthesis</keyword>
<dbReference type="NCBIfam" id="TIGR00114">
    <property type="entry name" value="lumazine-synth"/>
    <property type="match status" value="1"/>
</dbReference>
<dbReference type="GO" id="GO:0009231">
    <property type="term" value="P:riboflavin biosynthetic process"/>
    <property type="evidence" value="ECO:0007669"/>
    <property type="project" value="UniProtKB-UniRule"/>
</dbReference>
<dbReference type="HAMAP" id="MF_00178">
    <property type="entry name" value="Lumazine_synth"/>
    <property type="match status" value="1"/>
</dbReference>
<dbReference type="AlphaFoldDB" id="A0A235BTG2"/>
<dbReference type="CDD" id="cd09209">
    <property type="entry name" value="Lumazine_synthase-I"/>
    <property type="match status" value="1"/>
</dbReference>
<evidence type="ECO:0000256" key="3">
    <source>
        <dbReference type="ARBA" id="ARBA00012664"/>
    </source>
</evidence>